<evidence type="ECO:0000313" key="1">
    <source>
        <dbReference type="EMBL" id="QQP86380.1"/>
    </source>
</evidence>
<reference evidence="1 2" key="1">
    <citation type="submission" date="2021-01" db="EMBL/GenBank/DDBJ databases">
        <title>Entomomonas sp. F2A isolated from a house cricket (Acheta domesticus).</title>
        <authorList>
            <person name="Spergser J."/>
            <person name="Busse H.-J."/>
        </authorList>
    </citation>
    <scope>NUCLEOTIDE SEQUENCE [LARGE SCALE GENOMIC DNA]</scope>
    <source>
        <strain evidence="1 2">F2A</strain>
    </source>
</reference>
<sequence length="168" mass="19651">MIDTFEKNPVLEEYIKSSMQAVEVATQFHIDTWSIERCNYWNIDQQQEKIYFYFNSDTVGIEISAPVQVVGIYTLDNSTFTWAWDNPQVEPNLQQAAKAVQNFAKQHAYTELLKQSLICSDIRAWQYTSIAMRLFNYTGAYSAKYSDDSLMFMIFNNITVRQFELTDI</sequence>
<gene>
    <name evidence="1" type="ORF">JHT90_03820</name>
</gene>
<proteinExistence type="predicted"/>
<dbReference type="RefSeq" id="WP_201094340.1">
    <property type="nucleotide sequence ID" value="NZ_CP067393.1"/>
</dbReference>
<evidence type="ECO:0000313" key="2">
    <source>
        <dbReference type="Proteomes" id="UP000595278"/>
    </source>
</evidence>
<dbReference type="Pfam" id="PF21813">
    <property type="entry name" value="DUF6882"/>
    <property type="match status" value="1"/>
</dbReference>
<dbReference type="AlphaFoldDB" id="A0A974NGX4"/>
<dbReference type="KEGG" id="eaz:JHT90_03820"/>
<name>A0A974NGX4_9GAMM</name>
<organism evidence="1 2">
    <name type="scientific">Entomomonas asaccharolytica</name>
    <dbReference type="NCBI Taxonomy" id="2785331"/>
    <lineage>
        <taxon>Bacteria</taxon>
        <taxon>Pseudomonadati</taxon>
        <taxon>Pseudomonadota</taxon>
        <taxon>Gammaproteobacteria</taxon>
        <taxon>Pseudomonadales</taxon>
        <taxon>Pseudomonadaceae</taxon>
        <taxon>Entomomonas</taxon>
    </lineage>
</organism>
<accession>A0A974NGX4</accession>
<keyword evidence="2" id="KW-1185">Reference proteome</keyword>
<dbReference type="Proteomes" id="UP000595278">
    <property type="component" value="Chromosome"/>
</dbReference>
<dbReference type="InterPro" id="IPR049249">
    <property type="entry name" value="DUF6882"/>
</dbReference>
<dbReference type="EMBL" id="CP067393">
    <property type="protein sequence ID" value="QQP86380.1"/>
    <property type="molecule type" value="Genomic_DNA"/>
</dbReference>
<protein>
    <submittedName>
        <fullName evidence="1">Uncharacterized protein</fullName>
    </submittedName>
</protein>